<dbReference type="RefSeq" id="WP_304421240.1">
    <property type="nucleotide sequence ID" value="NZ_JANCMU010000008.1"/>
</dbReference>
<evidence type="ECO:0000256" key="1">
    <source>
        <dbReference type="PROSITE-ProRule" id="PRU00742"/>
    </source>
</evidence>
<gene>
    <name evidence="2" type="ORF">NMK71_11070</name>
</gene>
<dbReference type="Pfam" id="PF00491">
    <property type="entry name" value="Arginase"/>
    <property type="match status" value="1"/>
</dbReference>
<comment type="similarity">
    <text evidence="1">Belongs to the arginase family.</text>
</comment>
<dbReference type="EMBL" id="JANCMU010000008">
    <property type="protein sequence ID" value="MDG4946953.1"/>
    <property type="molecule type" value="Genomic_DNA"/>
</dbReference>
<dbReference type="InterPro" id="IPR006035">
    <property type="entry name" value="Ureohydrolase"/>
</dbReference>
<sequence length="365" mass="42231">MMDFSEFLMPVPYELRYKEYSAFSVYQRVRFELDEELDANAIVLLGIDDNEVNLDDDENGFSQLRDHFYSLSVSNWKRPIYDLGTLPKGATFEDTCFALHQVVSQINETGATIVVLGGSQAFNYILYKSLQRDLLKVGTIDIKLDIEGQTEDLTANNHITKMILDQTHRLLEFKNIGSQAVYVAKEELDILEQLNFEDMRLGKLVEDIKKAEPLLRDLDLLSVDMNVMQYSSFQNVSVPSPNGLTEREICGLMRYAGLSPSMNVLHISNFNLSMHSPNKMLLTEMLWYFIEAKNNLKSDEATETYRVQSTEGEIVFIYSQSSDRWWIEVEVEEGRSLIPCNESDYLDSMRGEIPHNWLKFYKKFY</sequence>
<dbReference type="Proteomes" id="UP001152599">
    <property type="component" value="Unassembled WGS sequence"/>
</dbReference>
<keyword evidence="3" id="KW-1185">Reference proteome</keyword>
<organism evidence="2 3">
    <name type="scientific">Profundicola chukchiensis</name>
    <dbReference type="NCBI Taxonomy" id="2961959"/>
    <lineage>
        <taxon>Bacteria</taxon>
        <taxon>Pseudomonadati</taxon>
        <taxon>Bacteroidota</taxon>
        <taxon>Flavobacteriia</taxon>
        <taxon>Flavobacteriales</taxon>
        <taxon>Weeksellaceae</taxon>
        <taxon>Profundicola</taxon>
    </lineage>
</organism>
<dbReference type="GO" id="GO:0046872">
    <property type="term" value="F:metal ion binding"/>
    <property type="evidence" value="ECO:0007669"/>
    <property type="project" value="InterPro"/>
</dbReference>
<name>A0A9X4MZ93_9FLAO</name>
<dbReference type="SUPFAM" id="SSF52768">
    <property type="entry name" value="Arginase/deacetylase"/>
    <property type="match status" value="1"/>
</dbReference>
<comment type="caution">
    <text evidence="2">The sequence shown here is derived from an EMBL/GenBank/DDBJ whole genome shotgun (WGS) entry which is preliminary data.</text>
</comment>
<dbReference type="PROSITE" id="PS51409">
    <property type="entry name" value="ARGINASE_2"/>
    <property type="match status" value="1"/>
</dbReference>
<dbReference type="InterPro" id="IPR023696">
    <property type="entry name" value="Ureohydrolase_dom_sf"/>
</dbReference>
<dbReference type="GO" id="GO:0016813">
    <property type="term" value="F:hydrolase activity, acting on carbon-nitrogen (but not peptide) bonds, in linear amidines"/>
    <property type="evidence" value="ECO:0007669"/>
    <property type="project" value="UniProtKB-ARBA"/>
</dbReference>
<protein>
    <submittedName>
        <fullName evidence="2">Arginase family protein</fullName>
    </submittedName>
</protein>
<dbReference type="AlphaFoldDB" id="A0A9X4MZ93"/>
<dbReference type="Gene3D" id="3.40.800.10">
    <property type="entry name" value="Ureohydrolase domain"/>
    <property type="match status" value="1"/>
</dbReference>
<evidence type="ECO:0000313" key="2">
    <source>
        <dbReference type="EMBL" id="MDG4946953.1"/>
    </source>
</evidence>
<evidence type="ECO:0000313" key="3">
    <source>
        <dbReference type="Proteomes" id="UP001152599"/>
    </source>
</evidence>
<proteinExistence type="inferred from homology"/>
<reference evidence="2" key="1">
    <citation type="submission" date="2022-07" db="EMBL/GenBank/DDBJ databases">
        <title>Description and genome-wide analysis of Profundicola chukchiensis gen. nov., sp. nov., marine bacteria isolated from bottom sediments of the Chukchi Sea.</title>
        <authorList>
            <person name="Romanenko L."/>
            <person name="Otstavnykh N."/>
            <person name="Kurilenko V."/>
            <person name="Eremeev V."/>
            <person name="Velansky P."/>
            <person name="Mikhailov V."/>
            <person name="Isaeva M."/>
        </authorList>
    </citation>
    <scope>NUCLEOTIDE SEQUENCE</scope>
    <source>
        <strain evidence="2">KMM 9713</strain>
    </source>
</reference>
<accession>A0A9X4MZ93</accession>